<name>A0ABP6ZRX2_9ACTN</name>
<dbReference type="EMBL" id="BAAAZO010000005">
    <property type="protein sequence ID" value="GAA3614652.1"/>
    <property type="molecule type" value="Genomic_DNA"/>
</dbReference>
<keyword evidence="2" id="KW-0472">Membrane</keyword>
<dbReference type="Proteomes" id="UP001501074">
    <property type="component" value="Unassembled WGS sequence"/>
</dbReference>
<feature type="region of interest" description="Disordered" evidence="1">
    <location>
        <begin position="1"/>
        <end position="38"/>
    </location>
</feature>
<evidence type="ECO:0000313" key="4">
    <source>
        <dbReference type="Proteomes" id="UP001501074"/>
    </source>
</evidence>
<feature type="transmembrane region" description="Helical" evidence="2">
    <location>
        <begin position="46"/>
        <end position="67"/>
    </location>
</feature>
<dbReference type="RefSeq" id="WP_231487471.1">
    <property type="nucleotide sequence ID" value="NZ_BAAAZO010000005.1"/>
</dbReference>
<gene>
    <name evidence="3" type="ORF">GCM10022223_33650</name>
</gene>
<keyword evidence="4" id="KW-1185">Reference proteome</keyword>
<sequence>MNDSTPTPEEPTTAETTAAASAPDPAPSRRFGTQATAWSSRRRIPLLVGGALLVGVIAGAGGTAIAAEFGNEEAHEQDSEHREEGDD</sequence>
<organism evidence="3 4">
    <name type="scientific">Kineosporia mesophila</name>
    <dbReference type="NCBI Taxonomy" id="566012"/>
    <lineage>
        <taxon>Bacteria</taxon>
        <taxon>Bacillati</taxon>
        <taxon>Actinomycetota</taxon>
        <taxon>Actinomycetes</taxon>
        <taxon>Kineosporiales</taxon>
        <taxon>Kineosporiaceae</taxon>
        <taxon>Kineosporia</taxon>
    </lineage>
</organism>
<keyword evidence="2" id="KW-1133">Transmembrane helix</keyword>
<keyword evidence="2" id="KW-0812">Transmembrane</keyword>
<evidence type="ECO:0000313" key="3">
    <source>
        <dbReference type="EMBL" id="GAA3614652.1"/>
    </source>
</evidence>
<accession>A0ABP6ZRX2</accession>
<protein>
    <submittedName>
        <fullName evidence="3">Uncharacterized protein</fullName>
    </submittedName>
</protein>
<evidence type="ECO:0000256" key="1">
    <source>
        <dbReference type="SAM" id="MobiDB-lite"/>
    </source>
</evidence>
<evidence type="ECO:0000256" key="2">
    <source>
        <dbReference type="SAM" id="Phobius"/>
    </source>
</evidence>
<comment type="caution">
    <text evidence="3">The sequence shown here is derived from an EMBL/GenBank/DDBJ whole genome shotgun (WGS) entry which is preliminary data.</text>
</comment>
<proteinExistence type="predicted"/>
<reference evidence="4" key="1">
    <citation type="journal article" date="2019" name="Int. J. Syst. Evol. Microbiol.">
        <title>The Global Catalogue of Microorganisms (GCM) 10K type strain sequencing project: providing services to taxonomists for standard genome sequencing and annotation.</title>
        <authorList>
            <consortium name="The Broad Institute Genomics Platform"/>
            <consortium name="The Broad Institute Genome Sequencing Center for Infectious Disease"/>
            <person name="Wu L."/>
            <person name="Ma J."/>
        </authorList>
    </citation>
    <scope>NUCLEOTIDE SEQUENCE [LARGE SCALE GENOMIC DNA]</scope>
    <source>
        <strain evidence="4">JCM 16902</strain>
    </source>
</reference>
<feature type="compositionally biased region" description="Low complexity" evidence="1">
    <location>
        <begin position="1"/>
        <end position="23"/>
    </location>
</feature>